<keyword evidence="4" id="KW-0832">Ubl conjugation</keyword>
<proteinExistence type="predicted"/>
<evidence type="ECO:0000256" key="2">
    <source>
        <dbReference type="ARBA" id="ARBA00022553"/>
    </source>
</evidence>
<feature type="region of interest" description="Disordered" evidence="7">
    <location>
        <begin position="137"/>
        <end position="208"/>
    </location>
</feature>
<dbReference type="InterPro" id="IPR031964">
    <property type="entry name" value="CARD_dom"/>
</dbReference>
<dbReference type="InterPro" id="IPR011029">
    <property type="entry name" value="DEATH-like_dom_sf"/>
</dbReference>
<feature type="compositionally biased region" description="Low complexity" evidence="7">
    <location>
        <begin position="278"/>
        <end position="293"/>
    </location>
</feature>
<dbReference type="Pfam" id="PF16739">
    <property type="entry name" value="CARD_2"/>
    <property type="match status" value="1"/>
</dbReference>
<dbReference type="Proteomes" id="UP001652624">
    <property type="component" value="Chromosome 1"/>
</dbReference>
<evidence type="ECO:0000256" key="5">
    <source>
        <dbReference type="ARBA" id="ARBA00022859"/>
    </source>
</evidence>
<keyword evidence="1" id="KW-1017">Isopeptide bond</keyword>
<dbReference type="InterPro" id="IPR052787">
    <property type="entry name" value="MAVS"/>
</dbReference>
<sequence>MHVLMSHQKHLGGQSVTSPSTPSWAKALSHFRIWTAMLFAEEKTFQHIRQHHSNFCTIHVLEILPDLYCLTTSDQDRIRAHFNQWGNKDTLWEVFDRLRRRPGWVECFIKALRACEHTGLADEITRVYQRYLPRTSTQPVAAVEPPSNPAEAPGPSTLAVGSSPCNSIRDESGHPIPVQDTQPLQSQEEDSKKTALTHSSGADLRESGDLLESSDMAARSYLPSSGQQDQDTESDSPETGGMVSSPTSTRGPVSPSVSFQPLARSTPRASNVLGPPMSSQYTGSNTSSSSGFSPAEGPEGQAEATIYSTGPGVPTSSVTTSTMPSEVPTSPVPSKVPTSPVPSKVPTSPVSTIPVPSKVPTSPVPTSPVPSKVPTSSVPTSAVPSKVPTSPVPSKLPTSSVATSTVPSRVPVSSKPPATVPTSLAPSRLPINLTRAGTAPPRTPAGLVPEHKMPTSPIRNSSRSAEETPTSPVPPVAAAGGSSAWPKSSPDKWSSERELSKPGRLVSQPDSQYSGTSEDLAISYSRSVGTGRDNAPEENEYQSVETIRINITESPSLDLLENNPDLYTAPKLEEKLPEEKLTVTSRSSINSWGFWFSATAVATAGVLLAVLLIKYRRRLLQ</sequence>
<protein>
    <submittedName>
        <fullName evidence="11">Mitochondrial antiviral-signaling protein isoform X1</fullName>
    </submittedName>
</protein>
<organism evidence="10 11">
    <name type="scientific">Erinaceus europaeus</name>
    <name type="common">Western European hedgehog</name>
    <dbReference type="NCBI Taxonomy" id="9365"/>
    <lineage>
        <taxon>Eukaryota</taxon>
        <taxon>Metazoa</taxon>
        <taxon>Chordata</taxon>
        <taxon>Craniata</taxon>
        <taxon>Vertebrata</taxon>
        <taxon>Euteleostomi</taxon>
        <taxon>Mammalia</taxon>
        <taxon>Eutheria</taxon>
        <taxon>Laurasiatheria</taxon>
        <taxon>Eulipotyphla</taxon>
        <taxon>Erinaceidae</taxon>
        <taxon>Erinaceinae</taxon>
        <taxon>Erinaceus</taxon>
    </lineage>
</organism>
<keyword evidence="8" id="KW-0472">Membrane</keyword>
<dbReference type="PANTHER" id="PTHR21446">
    <property type="entry name" value="DUF3504 DOMAIN-CONTAINING PROTEIN"/>
    <property type="match status" value="1"/>
</dbReference>
<keyword evidence="10" id="KW-1185">Reference proteome</keyword>
<feature type="region of interest" description="Disordered" evidence="7">
    <location>
        <begin position="220"/>
        <end position="519"/>
    </location>
</feature>
<evidence type="ECO:0000256" key="8">
    <source>
        <dbReference type="SAM" id="Phobius"/>
    </source>
</evidence>
<feature type="compositionally biased region" description="Basic and acidic residues" evidence="7">
    <location>
        <begin position="489"/>
        <end position="501"/>
    </location>
</feature>
<feature type="compositionally biased region" description="Low complexity" evidence="7">
    <location>
        <begin position="313"/>
        <end position="361"/>
    </location>
</feature>
<keyword evidence="2" id="KW-0597">Phosphoprotein</keyword>
<feature type="compositionally biased region" description="Polar residues" evidence="7">
    <location>
        <begin position="508"/>
        <end position="517"/>
    </location>
</feature>
<feature type="domain" description="Caspase recruitment" evidence="9">
    <location>
        <begin position="43"/>
        <end position="127"/>
    </location>
</feature>
<evidence type="ECO:0000256" key="6">
    <source>
        <dbReference type="ARBA" id="ARBA00023118"/>
    </source>
</evidence>
<feature type="compositionally biased region" description="Polar residues" evidence="7">
    <location>
        <begin position="242"/>
        <end position="259"/>
    </location>
</feature>
<feature type="compositionally biased region" description="Low complexity" evidence="7">
    <location>
        <begin position="369"/>
        <end position="417"/>
    </location>
</feature>
<name>A0ABM3X2C2_ERIEU</name>
<accession>A0ABM3X2C2</accession>
<keyword evidence="3" id="KW-0399">Innate immunity</keyword>
<gene>
    <name evidence="11" type="primary">MAVS</name>
</gene>
<reference evidence="11" key="2">
    <citation type="submission" date="2025-08" db="UniProtKB">
        <authorList>
            <consortium name="RefSeq"/>
        </authorList>
    </citation>
    <scope>IDENTIFICATION</scope>
</reference>
<keyword evidence="8" id="KW-0812">Transmembrane</keyword>
<reference evidence="10" key="1">
    <citation type="submission" date="2025-05" db="UniProtKB">
        <authorList>
            <consortium name="RefSeq"/>
        </authorList>
    </citation>
    <scope>NUCLEOTIDE SEQUENCE [LARGE SCALE GENOMIC DNA]</scope>
</reference>
<feature type="transmembrane region" description="Helical" evidence="8">
    <location>
        <begin position="592"/>
        <end position="613"/>
    </location>
</feature>
<evidence type="ECO:0000256" key="4">
    <source>
        <dbReference type="ARBA" id="ARBA00022843"/>
    </source>
</evidence>
<dbReference type="Gene3D" id="1.10.533.10">
    <property type="entry name" value="Death Domain, Fas"/>
    <property type="match status" value="1"/>
</dbReference>
<dbReference type="GeneID" id="103128692"/>
<keyword evidence="6" id="KW-0051">Antiviral defense</keyword>
<evidence type="ECO:0000256" key="3">
    <source>
        <dbReference type="ARBA" id="ARBA00022588"/>
    </source>
</evidence>
<evidence type="ECO:0000313" key="10">
    <source>
        <dbReference type="Proteomes" id="UP001652624"/>
    </source>
</evidence>
<evidence type="ECO:0000259" key="9">
    <source>
        <dbReference type="Pfam" id="PF16739"/>
    </source>
</evidence>
<dbReference type="RefSeq" id="XP_060042954.1">
    <property type="nucleotide sequence ID" value="XM_060186971.1"/>
</dbReference>
<keyword evidence="5" id="KW-0391">Immunity</keyword>
<evidence type="ECO:0000256" key="1">
    <source>
        <dbReference type="ARBA" id="ARBA00022499"/>
    </source>
</evidence>
<dbReference type="PANTHER" id="PTHR21446:SF6">
    <property type="entry name" value="MITOCHONDRIAL ANTIVIRAL-SIGNALING PROTEIN"/>
    <property type="match status" value="1"/>
</dbReference>
<evidence type="ECO:0000313" key="11">
    <source>
        <dbReference type="RefSeq" id="XP_060042954.1"/>
    </source>
</evidence>
<evidence type="ECO:0000256" key="7">
    <source>
        <dbReference type="SAM" id="MobiDB-lite"/>
    </source>
</evidence>
<keyword evidence="8" id="KW-1133">Transmembrane helix</keyword>